<dbReference type="KEGG" id="foc:113204908"/>
<evidence type="ECO:0000259" key="8">
    <source>
        <dbReference type="Pfam" id="PF18122"/>
    </source>
</evidence>
<feature type="compositionally biased region" description="Polar residues" evidence="6">
    <location>
        <begin position="617"/>
        <end position="628"/>
    </location>
</feature>
<reference evidence="12" key="1">
    <citation type="submission" date="2025-08" db="UniProtKB">
        <authorList>
            <consortium name="RefSeq"/>
        </authorList>
    </citation>
    <scope>IDENTIFICATION</scope>
    <source>
        <tissue evidence="12">Whole organism</tissue>
    </source>
</reference>
<evidence type="ECO:0000256" key="6">
    <source>
        <dbReference type="SAM" id="MobiDB-lite"/>
    </source>
</evidence>
<feature type="domain" description="Anaphase-promoting complex subunit 1 N-terminal" evidence="7">
    <location>
        <begin position="85"/>
        <end position="214"/>
    </location>
</feature>
<dbReference type="InterPro" id="IPR048971">
    <property type="entry name" value="Apc1_3rd"/>
</dbReference>
<dbReference type="InterPro" id="IPR041221">
    <property type="entry name" value="APC1_C"/>
</dbReference>
<dbReference type="RefSeq" id="XP_026276070.1">
    <property type="nucleotide sequence ID" value="XM_026420285.2"/>
</dbReference>
<dbReference type="OrthoDB" id="26401at2759"/>
<dbReference type="Gene3D" id="1.25.10.10">
    <property type="entry name" value="Leucine-rich Repeat Variant"/>
    <property type="match status" value="2"/>
</dbReference>
<evidence type="ECO:0000256" key="4">
    <source>
        <dbReference type="ARBA" id="ARBA00022776"/>
    </source>
</evidence>
<evidence type="ECO:0000256" key="2">
    <source>
        <dbReference type="ARBA" id="ARBA00022618"/>
    </source>
</evidence>
<keyword evidence="4" id="KW-0498">Mitosis</keyword>
<dbReference type="InterPro" id="IPR002015">
    <property type="entry name" value="Proteasome/cyclosome_rpt"/>
</dbReference>
<evidence type="ECO:0000313" key="12">
    <source>
        <dbReference type="RefSeq" id="XP_026276070.1"/>
    </source>
</evidence>
<accession>A0A6J1S9Y1</accession>
<dbReference type="InterPro" id="IPR011989">
    <property type="entry name" value="ARM-like"/>
</dbReference>
<keyword evidence="5" id="KW-0131">Cell cycle</keyword>
<evidence type="ECO:0000259" key="7">
    <source>
        <dbReference type="Pfam" id="PF12859"/>
    </source>
</evidence>
<dbReference type="Pfam" id="PF18122">
    <property type="entry name" value="APC1_C"/>
    <property type="match status" value="1"/>
</dbReference>
<dbReference type="GO" id="GO:0070979">
    <property type="term" value="P:protein K11-linked ubiquitination"/>
    <property type="evidence" value="ECO:0007669"/>
    <property type="project" value="TreeGrafter"/>
</dbReference>
<dbReference type="Proteomes" id="UP000504606">
    <property type="component" value="Unplaced"/>
</dbReference>
<keyword evidence="2" id="KW-0132">Cell division</keyword>
<dbReference type="PANTHER" id="PTHR12827:SF3">
    <property type="entry name" value="ANAPHASE-PROMOTING COMPLEX SUBUNIT 1"/>
    <property type="match status" value="1"/>
</dbReference>
<keyword evidence="3" id="KW-0677">Repeat</keyword>
<name>A0A6J1S9Y1_FRAOC</name>
<dbReference type="CTD" id="32473"/>
<comment type="similarity">
    <text evidence="1">Belongs to the APC1 family.</text>
</comment>
<feature type="domain" description="Anaphase-promoting complex subunit 1 C-terminal" evidence="8">
    <location>
        <begin position="1796"/>
        <end position="1953"/>
    </location>
</feature>
<dbReference type="InterPro" id="IPR049255">
    <property type="entry name" value="Apc1_N"/>
</dbReference>
<dbReference type="Pfam" id="PF20518">
    <property type="entry name" value="Apc1_MidN"/>
    <property type="match status" value="1"/>
</dbReference>
<dbReference type="GO" id="GO:0005680">
    <property type="term" value="C:anaphase-promoting complex"/>
    <property type="evidence" value="ECO:0007669"/>
    <property type="project" value="InterPro"/>
</dbReference>
<dbReference type="FunFam" id="1.25.10.10:FF:000302">
    <property type="entry name" value="Anaphase-promoting complex subunit 1"/>
    <property type="match status" value="1"/>
</dbReference>
<gene>
    <name evidence="12" type="primary">LOC113204908</name>
</gene>
<dbReference type="Pfam" id="PF12859">
    <property type="entry name" value="ANAPC1"/>
    <property type="match status" value="1"/>
</dbReference>
<evidence type="ECO:0000259" key="10">
    <source>
        <dbReference type="Pfam" id="PF21282"/>
    </source>
</evidence>
<dbReference type="GO" id="GO:0051301">
    <property type="term" value="P:cell division"/>
    <property type="evidence" value="ECO:0007669"/>
    <property type="project" value="UniProtKB-KW"/>
</dbReference>
<dbReference type="InterPro" id="IPR046794">
    <property type="entry name" value="Apc1_MidN"/>
</dbReference>
<feature type="domain" description="Anaphase-promoting complex subunit 1 beta-sandwich" evidence="10">
    <location>
        <begin position="1675"/>
        <end position="1760"/>
    </location>
</feature>
<evidence type="ECO:0000256" key="1">
    <source>
        <dbReference type="ARBA" id="ARBA00010547"/>
    </source>
</evidence>
<evidence type="ECO:0000256" key="5">
    <source>
        <dbReference type="ARBA" id="ARBA00023306"/>
    </source>
</evidence>
<dbReference type="Pfam" id="PF21282">
    <property type="entry name" value="APC1_3rd"/>
    <property type="match status" value="1"/>
</dbReference>
<organism evidence="11 12">
    <name type="scientific">Frankliniella occidentalis</name>
    <name type="common">Western flower thrips</name>
    <name type="synonym">Euthrips occidentalis</name>
    <dbReference type="NCBI Taxonomy" id="133901"/>
    <lineage>
        <taxon>Eukaryota</taxon>
        <taxon>Metazoa</taxon>
        <taxon>Ecdysozoa</taxon>
        <taxon>Arthropoda</taxon>
        <taxon>Hexapoda</taxon>
        <taxon>Insecta</taxon>
        <taxon>Pterygota</taxon>
        <taxon>Neoptera</taxon>
        <taxon>Paraneoptera</taxon>
        <taxon>Thysanoptera</taxon>
        <taxon>Terebrantia</taxon>
        <taxon>Thripoidea</taxon>
        <taxon>Thripidae</taxon>
        <taxon>Frankliniella</taxon>
    </lineage>
</organism>
<dbReference type="InterPro" id="IPR024990">
    <property type="entry name" value="Apc1"/>
</dbReference>
<evidence type="ECO:0000259" key="9">
    <source>
        <dbReference type="Pfam" id="PF20518"/>
    </source>
</evidence>
<dbReference type="GO" id="GO:0031145">
    <property type="term" value="P:anaphase-promoting complex-dependent catabolic process"/>
    <property type="evidence" value="ECO:0007669"/>
    <property type="project" value="TreeGrafter"/>
</dbReference>
<feature type="compositionally biased region" description="Polar residues" evidence="6">
    <location>
        <begin position="731"/>
        <end position="742"/>
    </location>
</feature>
<dbReference type="PANTHER" id="PTHR12827">
    <property type="entry name" value="MEIOTIC CHECKPOINT REGULATOR TSG24 FAMILY MEMBER"/>
    <property type="match status" value="1"/>
</dbReference>
<proteinExistence type="inferred from homology"/>
<protein>
    <submittedName>
        <fullName evidence="12">Anaphase-promoting complex subunit 1</fullName>
    </submittedName>
</protein>
<keyword evidence="11" id="KW-1185">Reference proteome</keyword>
<sequence length="1998" mass="221009">MPAVNITKPCSSGHYSLSPSPGKLDNHDMIAASEPKVFVPCGRERLQNHPGSVILPSTKPQLQPESHLLHLLSQVNISDNSDAEWWVLRESPDYPQCEEELYIRGKTVVWSRGEGTDPAQPGPSDANGSRNVVICSYTGETNVSHALWTTFQTAASDRPSTDRTSGKPMSCVCIVDESNIKAFSSDGEDFIASLQFKLRSVWSTCHGLLLERAIGPNEDGRLPTLFALLHPLDEITPVIVKQGSVNFMSDPSQHVVFCSDDPPIVMMYDSKNCYHSVWKMRKAHQEESQAMCGTESSLNLSSSVYLSSGNVSTSSNAGLHRSLFGNLSMNPGLSSPYNSNQSFSRPQSPMANMSKHQSPSRSPQPWMNRSRNFQSPSGPSSPVSFLSTPSPSAFSRMLTDNCAQDPRPVCPQICLEPVWTESSSSYGDGIKSGPAKLAFLTTDVVGQRYLCYLVPLRRQLLFSRLEKTNTSERLIFGMTAGVPAVDAAPVTHLNMVLVVEPNGGVVLYSGTTVVGKVHMPGMPSHVNTSFLPINLFNQFGSPFPRRSSLLPSVRNLATYEQAADPLDRFSMSPAPIPRRSSLLPSFRNVNSLQEPFFDERAEMLSPVPHDKSRESPICSSAPISSQGTPREGLLALRDPVKNRVTLEYSNGSFYRMSLPEMCSSPLVSQCLCALKQVLPRDVAVQLVVKWYVARNAPGTQDIAPSQEWRLFLGVLLGMLGYDVDKLAVMHQPSSESGDSPTLQPKKKRTCDSGSEEDWEYLLNSLHHHSLGPGLSSLLGLKPINGSSGASESDATHGHINTNSLLFNYIPLVLLTLHLLYEDMKLNTLLLDSQPLLAQLLHQLASDLQYAQYAHHYWRDFPNHCPLTPVKESQIKDTDLQKLSPPSYMPPEPPSIFEHLLILMQGPSRPIPFPYLRHVNKRTRDIVQLVSLLTVGLKEPNASLESFVRPIVPAGSRNDIQELSSLRLNKERSAAHRAVLLMVEMGFARRDLHTLPSAILLLLCDALYQARENPPRDWPHAAYKLIARQDLASQYEPTKVLPKNTSKGSKCLGTLGNGGPTSTRVTQGNELDDDMEILNMITKLRWPKDQRVAEARRLLQSSQPVSITIQQRPEVSDHEFIEEQEKHLYALCTRTMALPVGRGMLTLRSSFPVITEPLPIPRLCLIGKVPPRGTTVDLSHIDVVPNMNMWPLFHNGVAAGLRIALSAPNIDSTWIVYNKPKGGSEVLTEHAGFLMALGLNGHLNTLAVLNKFEYLVKCHEMTSVGLLLGIAASKRGTMDVNATKMLSIHVEALLPPTSIELDVGPNTQVAALLGVGLVYQGTGHRRIAEVLLSEIGRPPGPEMENNVDRESYSLAAGLALGLVVLGQGSELCGLADLAIPDTLHYYMVGGHRRPVTGSQKEKYKCPSFHIREGDSLNIDVTGPGATLALGMMYFNTGNRAVADWMKAPDTQYLLDFVRPDFLLLRMIARNLILWDEVLPNVEWVEAHIPDTIRPYCLVKPKVNASEFIDYETMNQAYCNILAGACLSLGLRFAGSHNKEAFDTLLMYAKKFTSLLGKSIAELAGKSTIETSLNVIVLSLAMVMAGSGSLEVMRICRFLRARVGPTNSVVTYGSHLATHMALGLLLMGGGRYTLSTSPPAIAAMLAAFFPKFPTHSNDNRYHLQAFRHLYVLAVEPRLLVPRDIDTGVVCYAHLTVVYLDSHHYSNQVAKLRAPCLLPELSTLKEVRIEDERYWTMVFHRDQNWDLLKRILEGPPTVDVKQRAGCLSYSDDPHGFRSLLARTLTAQSVSAWSVPPESILAFSSDPTMVSFARLFLEQDGTEETQKLMGGESERHLVQLLTALVYECITQDKRMVLSIWITTLKALQSMKRAPCPLLTWQLKLLVAQVLRQGRVGDKPVVTPDLALSTHQTVNKILESWERDLQPLLRQYFMNGKPIGNCDILRKLATYLTYHRIPAPHHLGLLARGPINPLIVSSRLHRLQLPIDTIQKISEILQSCNDS</sequence>
<evidence type="ECO:0000313" key="11">
    <source>
        <dbReference type="Proteomes" id="UP000504606"/>
    </source>
</evidence>
<feature type="region of interest" description="Disordered" evidence="6">
    <location>
        <begin position="608"/>
        <end position="629"/>
    </location>
</feature>
<dbReference type="GO" id="GO:0007091">
    <property type="term" value="P:metaphase/anaphase transition of mitotic cell cycle"/>
    <property type="evidence" value="ECO:0007669"/>
    <property type="project" value="TreeGrafter"/>
</dbReference>
<dbReference type="GO" id="GO:0060090">
    <property type="term" value="F:molecular adaptor activity"/>
    <property type="evidence" value="ECO:0007669"/>
    <property type="project" value="TreeGrafter"/>
</dbReference>
<evidence type="ECO:0000256" key="3">
    <source>
        <dbReference type="ARBA" id="ARBA00022737"/>
    </source>
</evidence>
<feature type="region of interest" description="Disordered" evidence="6">
    <location>
        <begin position="335"/>
        <end position="388"/>
    </location>
</feature>
<dbReference type="GeneID" id="113204908"/>
<feature type="region of interest" description="Disordered" evidence="6">
    <location>
        <begin position="731"/>
        <end position="751"/>
    </location>
</feature>
<dbReference type="Pfam" id="PF01851">
    <property type="entry name" value="PC_rep"/>
    <property type="match status" value="1"/>
</dbReference>
<feature type="domain" description="Anaphase-promoting complex subunit 1 middle" evidence="9">
    <location>
        <begin position="718"/>
        <end position="1031"/>
    </location>
</feature>